<evidence type="ECO:0000313" key="3">
    <source>
        <dbReference type="EMBL" id="APC01308.1"/>
    </source>
</evidence>
<dbReference type="Pfam" id="PF01832">
    <property type="entry name" value="Glucosaminidase"/>
    <property type="match status" value="1"/>
</dbReference>
<dbReference type="InterPro" id="IPR002901">
    <property type="entry name" value="MGlyc_endo_b_GlcNAc-like_dom"/>
</dbReference>
<dbReference type="GO" id="GO:0071973">
    <property type="term" value="P:bacterial-type flagellum-dependent cell motility"/>
    <property type="evidence" value="ECO:0007669"/>
    <property type="project" value="TreeGrafter"/>
</dbReference>
<dbReference type="SMART" id="SM00047">
    <property type="entry name" value="LYZ2"/>
    <property type="match status" value="1"/>
</dbReference>
<dbReference type="Gene3D" id="2.10.70.40">
    <property type="entry name" value="peptidoglycan hydrolase"/>
    <property type="match status" value="1"/>
</dbReference>
<reference evidence="3" key="1">
    <citation type="journal article" date="2017" name="Appl. Environ. Microbiol.">
        <title>Microdiversification of a pelagic Polynucleobacter species is mainly driven by acquisition of genomic islands from a partially interspecific gene pool.</title>
        <authorList>
            <person name="Hoetzinger M."/>
            <person name="Hahn M.W."/>
            <person name="Jezberova J."/>
            <person name="Schmidt J."/>
            <person name="Koll U."/>
        </authorList>
    </citation>
    <scope>NUCLEOTIDE SEQUENCE</scope>
    <source>
        <strain evidence="3">MWH-RechtKol4</strain>
    </source>
</reference>
<dbReference type="InterPro" id="IPR051056">
    <property type="entry name" value="Glycosyl_Hydrolase_73"/>
</dbReference>
<sequence>MTMLPKDFIAQIAGPAKEIAATSKIPASIIVAQAALESGWKLDAPGNNLFGIKADKSWKGPIVMEHTHEVINGVRTPTMAQFRAYKTWMGSLEDHAKFLLQNPRYKPCFETINGAGFAKQLQACGYSTSPTYSELLIEIMNEHNLLALDM</sequence>
<dbReference type="PANTHER" id="PTHR33308">
    <property type="entry name" value="PEPTIDOGLYCAN HYDROLASE FLGJ"/>
    <property type="match status" value="1"/>
</dbReference>
<gene>
    <name evidence="3" type="ORF">AOC25_06640</name>
</gene>
<keyword evidence="1" id="KW-0378">Hydrolase</keyword>
<organism evidence="3 4">
    <name type="scientific">Polynucleobacter asymbioticus</name>
    <dbReference type="NCBI Taxonomy" id="576611"/>
    <lineage>
        <taxon>Bacteria</taxon>
        <taxon>Pseudomonadati</taxon>
        <taxon>Pseudomonadota</taxon>
        <taxon>Betaproteobacteria</taxon>
        <taxon>Burkholderiales</taxon>
        <taxon>Burkholderiaceae</taxon>
        <taxon>Polynucleobacter</taxon>
    </lineage>
</organism>
<protein>
    <recommendedName>
        <fullName evidence="2">Mannosyl-glycoprotein endo-beta-N-acetylglucosamidase-like domain-containing protein</fullName>
    </recommendedName>
</protein>
<evidence type="ECO:0000256" key="1">
    <source>
        <dbReference type="ARBA" id="ARBA00022801"/>
    </source>
</evidence>
<dbReference type="Gene3D" id="1.10.530.10">
    <property type="match status" value="1"/>
</dbReference>
<dbReference type="GO" id="GO:0004040">
    <property type="term" value="F:amidase activity"/>
    <property type="evidence" value="ECO:0007669"/>
    <property type="project" value="InterPro"/>
</dbReference>
<name>A0AAC9IVB5_9BURK</name>
<dbReference type="EMBL" id="CP015017">
    <property type="protein sequence ID" value="APC01308.1"/>
    <property type="molecule type" value="Genomic_DNA"/>
</dbReference>
<accession>A0AAC9IVB5</accession>
<dbReference type="PRINTS" id="PR01002">
    <property type="entry name" value="FLGFLGJ"/>
</dbReference>
<dbReference type="Proteomes" id="UP000182060">
    <property type="component" value="Chromosome"/>
</dbReference>
<dbReference type="PANTHER" id="PTHR33308:SF9">
    <property type="entry name" value="PEPTIDOGLYCAN HYDROLASE FLGJ"/>
    <property type="match status" value="1"/>
</dbReference>
<dbReference type="AlphaFoldDB" id="A0AAC9IVB5"/>
<evidence type="ECO:0000259" key="2">
    <source>
        <dbReference type="SMART" id="SM00047"/>
    </source>
</evidence>
<proteinExistence type="predicted"/>
<evidence type="ECO:0000313" key="4">
    <source>
        <dbReference type="Proteomes" id="UP000182060"/>
    </source>
</evidence>
<feature type="domain" description="Mannosyl-glycoprotein endo-beta-N-acetylglucosamidase-like" evidence="2">
    <location>
        <begin position="5"/>
        <end position="149"/>
    </location>
</feature>
<dbReference type="RefSeq" id="WP_071539313.1">
    <property type="nucleotide sequence ID" value="NZ_CP015016.1"/>
</dbReference>